<dbReference type="InterPro" id="IPR007569">
    <property type="entry name" value="DUF559"/>
</dbReference>
<gene>
    <name evidence="2" type="ORF">GCM10023185_46910</name>
</gene>
<protein>
    <submittedName>
        <fullName evidence="2">Endonuclease domain-containing protein</fullName>
    </submittedName>
</protein>
<dbReference type="PANTHER" id="PTHR38590">
    <property type="entry name" value="BLL0828 PROTEIN"/>
    <property type="match status" value="1"/>
</dbReference>
<dbReference type="EMBL" id="BAABGZ010000082">
    <property type="protein sequence ID" value="GAA4371433.1"/>
    <property type="molecule type" value="Genomic_DNA"/>
</dbReference>
<sequence length="121" mass="13800">MTTLNNLPHKKDERKTLRNNLTPAEAKLWSQLKNGQLNGFKFRRQHSINEFILDFYCPEKKLVVELDGAGHFTSAGNLHDATRTELLAQHGIHVLRFENKLIWSDLASVLHAIDLALAESK</sequence>
<dbReference type="Pfam" id="PF04480">
    <property type="entry name" value="DUF559"/>
    <property type="match status" value="1"/>
</dbReference>
<reference evidence="3" key="1">
    <citation type="journal article" date="2019" name="Int. J. Syst. Evol. Microbiol.">
        <title>The Global Catalogue of Microorganisms (GCM) 10K type strain sequencing project: providing services to taxonomists for standard genome sequencing and annotation.</title>
        <authorList>
            <consortium name="The Broad Institute Genomics Platform"/>
            <consortium name="The Broad Institute Genome Sequencing Center for Infectious Disease"/>
            <person name="Wu L."/>
            <person name="Ma J."/>
        </authorList>
    </citation>
    <scope>NUCLEOTIDE SEQUENCE [LARGE SCALE GENOMIC DNA]</scope>
    <source>
        <strain evidence="3">JCM 17923</strain>
    </source>
</reference>
<dbReference type="RefSeq" id="WP_345238615.1">
    <property type="nucleotide sequence ID" value="NZ_BAABGZ010000082.1"/>
</dbReference>
<dbReference type="CDD" id="cd01038">
    <property type="entry name" value="Endonuclease_DUF559"/>
    <property type="match status" value="1"/>
</dbReference>
<evidence type="ECO:0000313" key="2">
    <source>
        <dbReference type="EMBL" id="GAA4371433.1"/>
    </source>
</evidence>
<keyword evidence="2" id="KW-0540">Nuclease</keyword>
<dbReference type="SUPFAM" id="SSF52980">
    <property type="entry name" value="Restriction endonuclease-like"/>
    <property type="match status" value="1"/>
</dbReference>
<keyword evidence="3" id="KW-1185">Reference proteome</keyword>
<dbReference type="GO" id="GO:0004519">
    <property type="term" value="F:endonuclease activity"/>
    <property type="evidence" value="ECO:0007669"/>
    <property type="project" value="UniProtKB-KW"/>
</dbReference>
<keyword evidence="2" id="KW-0255">Endonuclease</keyword>
<dbReference type="Gene3D" id="3.40.960.10">
    <property type="entry name" value="VSR Endonuclease"/>
    <property type="match status" value="1"/>
</dbReference>
<dbReference type="InterPro" id="IPR047216">
    <property type="entry name" value="Endonuclease_DUF559_bact"/>
</dbReference>
<organism evidence="2 3">
    <name type="scientific">Hymenobacter saemangeumensis</name>
    <dbReference type="NCBI Taxonomy" id="1084522"/>
    <lineage>
        <taxon>Bacteria</taxon>
        <taxon>Pseudomonadati</taxon>
        <taxon>Bacteroidota</taxon>
        <taxon>Cytophagia</taxon>
        <taxon>Cytophagales</taxon>
        <taxon>Hymenobacteraceae</taxon>
        <taxon>Hymenobacter</taxon>
    </lineage>
</organism>
<feature type="domain" description="DUF559" evidence="1">
    <location>
        <begin position="11"/>
        <end position="116"/>
    </location>
</feature>
<evidence type="ECO:0000313" key="3">
    <source>
        <dbReference type="Proteomes" id="UP001501153"/>
    </source>
</evidence>
<name>A0ABP8IT47_9BACT</name>
<dbReference type="InterPro" id="IPR011335">
    <property type="entry name" value="Restrct_endonuc-II-like"/>
</dbReference>
<comment type="caution">
    <text evidence="2">The sequence shown here is derived from an EMBL/GenBank/DDBJ whole genome shotgun (WGS) entry which is preliminary data.</text>
</comment>
<evidence type="ECO:0000259" key="1">
    <source>
        <dbReference type="Pfam" id="PF04480"/>
    </source>
</evidence>
<proteinExistence type="predicted"/>
<keyword evidence="2" id="KW-0378">Hydrolase</keyword>
<dbReference type="PANTHER" id="PTHR38590:SF1">
    <property type="entry name" value="BLL0828 PROTEIN"/>
    <property type="match status" value="1"/>
</dbReference>
<accession>A0ABP8IT47</accession>
<dbReference type="Proteomes" id="UP001501153">
    <property type="component" value="Unassembled WGS sequence"/>
</dbReference>